<dbReference type="EMBL" id="JBFRHK010000020">
    <property type="protein sequence ID" value="MEX3747872.1"/>
    <property type="molecule type" value="Genomic_DNA"/>
</dbReference>
<dbReference type="RefSeq" id="WP_368638368.1">
    <property type="nucleotide sequence ID" value="NZ_JBFRHK010000020.1"/>
</dbReference>
<proteinExistence type="predicted"/>
<protein>
    <submittedName>
        <fullName evidence="1">Uncharacterized protein</fullName>
    </submittedName>
</protein>
<evidence type="ECO:0000313" key="1">
    <source>
        <dbReference type="EMBL" id="MEX3747872.1"/>
    </source>
</evidence>
<reference evidence="1 2" key="1">
    <citation type="submission" date="2024-07" db="EMBL/GenBank/DDBJ databases">
        <title>Characterization of a bacterium isolated from hydrolysated instant sea cucumber by whole-genome sequencing and metabolomics.</title>
        <authorList>
            <person name="Luo X."/>
            <person name="Zhang Z."/>
            <person name="Zheng Z."/>
            <person name="Zhang W."/>
            <person name="Ming T."/>
            <person name="Jiao L."/>
            <person name="Su X."/>
            <person name="Kong F."/>
            <person name="Xu J."/>
        </authorList>
    </citation>
    <scope>NUCLEOTIDE SEQUENCE [LARGE SCALE GENOMIC DNA]</scope>
    <source>
        <strain evidence="1 2">XL-2024</strain>
    </source>
</reference>
<keyword evidence="2" id="KW-1185">Reference proteome</keyword>
<accession>A0ABV3W3V1</accession>
<organism evidence="1 2">
    <name type="scientific">Lysinibacillus xylanilyticus</name>
    <dbReference type="NCBI Taxonomy" id="582475"/>
    <lineage>
        <taxon>Bacteria</taxon>
        <taxon>Bacillati</taxon>
        <taxon>Bacillota</taxon>
        <taxon>Bacilli</taxon>
        <taxon>Bacillales</taxon>
        <taxon>Bacillaceae</taxon>
        <taxon>Lysinibacillus</taxon>
    </lineage>
</organism>
<gene>
    <name evidence="1" type="ORF">AB1300_22500</name>
</gene>
<comment type="caution">
    <text evidence="1">The sequence shown here is derived from an EMBL/GenBank/DDBJ whole genome shotgun (WGS) entry which is preliminary data.</text>
</comment>
<sequence>MWIITVFEQNTYRMFEYDTKNEATIALKKFNHTAMLSYTK</sequence>
<name>A0ABV3W3V1_9BACI</name>
<dbReference type="Proteomes" id="UP001558534">
    <property type="component" value="Unassembled WGS sequence"/>
</dbReference>
<evidence type="ECO:0000313" key="2">
    <source>
        <dbReference type="Proteomes" id="UP001558534"/>
    </source>
</evidence>